<evidence type="ECO:0000313" key="2">
    <source>
        <dbReference type="EMBL" id="VEU22596.1"/>
    </source>
</evidence>
<sequence>MTTLHTQDDEGSNRAMERFMKAKAAETRNKDAEESESSKKDSDGNEGGRSLLENLNSDIELYHKKVQLKRKIENSLAKEKEIQENLIREAENSDFPLHKKEKAKEGAEEETKDVEKSGVGPDGGREDGREEEVEVEVDEETADDKKDDVSTNGGIAEEVLESPNSSSTENDHKRRRRGTTIPWNKTEDDAIVYYKEEMKYSWKRIEELLKGRHSWQAIQMRYLRNHKSRNEEWSRYMEIKLINHIRKDWENRWKRISQELGKDFSVERCVNKNVEICKKMEMPYYASVFENKEITAGYDNPFHDIKDPEQHKKLMLVYMGLDSISYEDSDNEAATANEEAIASEPEKLAQAAESAQNQDNQTEDAEKERSS</sequence>
<protein>
    <submittedName>
        <fullName evidence="2">DEKNAAC103373</fullName>
    </submittedName>
</protein>
<dbReference type="AlphaFoldDB" id="A0A448YNZ0"/>
<feature type="region of interest" description="Disordered" evidence="1">
    <location>
        <begin position="329"/>
        <end position="371"/>
    </location>
</feature>
<accession>A0A448YNZ0</accession>
<dbReference type="EMBL" id="CAACVR010000023">
    <property type="protein sequence ID" value="VEU22596.1"/>
    <property type="molecule type" value="Genomic_DNA"/>
</dbReference>
<proteinExistence type="predicted"/>
<feature type="compositionally biased region" description="Low complexity" evidence="1">
    <location>
        <begin position="332"/>
        <end position="343"/>
    </location>
</feature>
<feature type="region of interest" description="Disordered" evidence="1">
    <location>
        <begin position="1"/>
        <end position="51"/>
    </location>
</feature>
<dbReference type="InParanoid" id="A0A448YNZ0"/>
<dbReference type="Proteomes" id="UP000290900">
    <property type="component" value="Unassembled WGS sequence"/>
</dbReference>
<dbReference type="STRING" id="13370.A0A448YNZ0"/>
<organism evidence="2 3">
    <name type="scientific">Brettanomyces naardenensis</name>
    <name type="common">Yeast</name>
    <dbReference type="NCBI Taxonomy" id="13370"/>
    <lineage>
        <taxon>Eukaryota</taxon>
        <taxon>Fungi</taxon>
        <taxon>Dikarya</taxon>
        <taxon>Ascomycota</taxon>
        <taxon>Saccharomycotina</taxon>
        <taxon>Pichiomycetes</taxon>
        <taxon>Pichiales</taxon>
        <taxon>Pichiaceae</taxon>
        <taxon>Brettanomyces</taxon>
    </lineage>
</organism>
<feature type="compositionally biased region" description="Acidic residues" evidence="1">
    <location>
        <begin position="129"/>
        <end position="142"/>
    </location>
</feature>
<dbReference type="OrthoDB" id="4096351at2759"/>
<name>A0A448YNZ0_BRENA</name>
<keyword evidence="3" id="KW-1185">Reference proteome</keyword>
<reference evidence="2 3" key="1">
    <citation type="submission" date="2018-12" db="EMBL/GenBank/DDBJ databases">
        <authorList>
            <person name="Tiukova I."/>
            <person name="Dainat J."/>
        </authorList>
    </citation>
    <scope>NUCLEOTIDE SEQUENCE [LARGE SCALE GENOMIC DNA]</scope>
</reference>
<gene>
    <name evidence="2" type="ORF">BRENAR_LOCUS3327</name>
</gene>
<feature type="region of interest" description="Disordered" evidence="1">
    <location>
        <begin position="84"/>
        <end position="181"/>
    </location>
</feature>
<dbReference type="Pfam" id="PF13921">
    <property type="entry name" value="Myb_DNA-bind_6"/>
    <property type="match status" value="1"/>
</dbReference>
<evidence type="ECO:0000313" key="3">
    <source>
        <dbReference type="Proteomes" id="UP000290900"/>
    </source>
</evidence>
<evidence type="ECO:0000256" key="1">
    <source>
        <dbReference type="SAM" id="MobiDB-lite"/>
    </source>
</evidence>
<feature type="compositionally biased region" description="Basic and acidic residues" evidence="1">
    <location>
        <begin position="1"/>
        <end position="43"/>
    </location>
</feature>
<feature type="compositionally biased region" description="Basic and acidic residues" evidence="1">
    <location>
        <begin position="84"/>
        <end position="106"/>
    </location>
</feature>